<evidence type="ECO:0000259" key="5">
    <source>
        <dbReference type="Pfam" id="PF26138"/>
    </source>
</evidence>
<evidence type="ECO:0000256" key="4">
    <source>
        <dbReference type="SAM" id="MobiDB-lite"/>
    </source>
</evidence>
<dbReference type="Proteomes" id="UP000652761">
    <property type="component" value="Unassembled WGS sequence"/>
</dbReference>
<feature type="repeat" description="WD" evidence="3">
    <location>
        <begin position="261"/>
        <end position="293"/>
    </location>
</feature>
<dbReference type="AlphaFoldDB" id="A0A843VP10"/>
<evidence type="ECO:0000313" key="7">
    <source>
        <dbReference type="Proteomes" id="UP000652761"/>
    </source>
</evidence>
<dbReference type="Pfam" id="PF26138">
    <property type="entry name" value="DUF8040"/>
    <property type="match status" value="1"/>
</dbReference>
<evidence type="ECO:0000313" key="6">
    <source>
        <dbReference type="EMBL" id="MQL98771.1"/>
    </source>
</evidence>
<accession>A0A843VP10</accession>
<proteinExistence type="predicted"/>
<keyword evidence="7" id="KW-1185">Reference proteome</keyword>
<evidence type="ECO:0000256" key="2">
    <source>
        <dbReference type="ARBA" id="ARBA00022737"/>
    </source>
</evidence>
<dbReference type="InterPro" id="IPR058353">
    <property type="entry name" value="DUF8040"/>
</dbReference>
<dbReference type="InterPro" id="IPR011047">
    <property type="entry name" value="Quinoprotein_ADH-like_sf"/>
</dbReference>
<dbReference type="InterPro" id="IPR040324">
    <property type="entry name" value="WDR44/Dgr2"/>
</dbReference>
<dbReference type="InterPro" id="IPR015943">
    <property type="entry name" value="WD40/YVTN_repeat-like_dom_sf"/>
</dbReference>
<gene>
    <name evidence="6" type="ORF">Taro_031488</name>
</gene>
<keyword evidence="1 3" id="KW-0853">WD repeat</keyword>
<dbReference type="EMBL" id="NMUH01002237">
    <property type="protein sequence ID" value="MQL98771.1"/>
    <property type="molecule type" value="Genomic_DNA"/>
</dbReference>
<dbReference type="PANTHER" id="PTHR14221:SF31">
    <property type="entry name" value="TRANSDUCIN_WD40 REPEAT-LIKE SUPERFAMILY PROTEIN"/>
    <property type="match status" value="1"/>
</dbReference>
<sequence length="392" mass="43886">MKATADEGGRPAEDPSARNATATSSSSSNRIYRRRLLLSILLEEEEMFDAVIQSVCEEMDTPPRIPRRMMNTSEYTGEMWVNSILTGHEKRCYTVFRLHPHVFTTLRDLLVNKSLIGDSRDVSASQQLAMFLYAVGHGAPTGVLVEHFQHSSQTISHYVNKLAIALASLKDDYILQPTHTNEIHPHIAGNERFYPFFKSPAFSSRLADDGYFISGSIDAKFTPEDPERLMSTSAHSKVRIVHGSDVIHKYGGRRKSKSQLSASFTSDGRYIVSTGDDSRVYIWNYQSDALSSKATKSTHSCEYFFSKDASIAIPWPGMDDQVPGSSLQSQKIIDPLACVRESERSCLGAWFFADCSRRPSATWPEEKLGVWREDAGAINVYPRPCMHKEVVG</sequence>
<comment type="caution">
    <text evidence="6">The sequence shown here is derived from an EMBL/GenBank/DDBJ whole genome shotgun (WGS) entry which is preliminary data.</text>
</comment>
<feature type="region of interest" description="Disordered" evidence="4">
    <location>
        <begin position="1"/>
        <end position="25"/>
    </location>
</feature>
<protein>
    <recommendedName>
        <fullName evidence="5">DUF8040 domain-containing protein</fullName>
    </recommendedName>
</protein>
<keyword evidence="2" id="KW-0677">Repeat</keyword>
<dbReference type="SUPFAM" id="SSF50998">
    <property type="entry name" value="Quinoprotein alcohol dehydrogenase-like"/>
    <property type="match status" value="1"/>
</dbReference>
<dbReference type="Gene3D" id="2.130.10.10">
    <property type="entry name" value="YVTN repeat-like/Quinoprotein amine dehydrogenase"/>
    <property type="match status" value="1"/>
</dbReference>
<feature type="compositionally biased region" description="Basic and acidic residues" evidence="4">
    <location>
        <begin position="1"/>
        <end position="16"/>
    </location>
</feature>
<dbReference type="PROSITE" id="PS50082">
    <property type="entry name" value="WD_REPEATS_2"/>
    <property type="match status" value="1"/>
</dbReference>
<dbReference type="OrthoDB" id="667091at2759"/>
<feature type="domain" description="DUF8040" evidence="5">
    <location>
        <begin position="72"/>
        <end position="166"/>
    </location>
</feature>
<organism evidence="6 7">
    <name type="scientific">Colocasia esculenta</name>
    <name type="common">Wild taro</name>
    <name type="synonym">Arum esculentum</name>
    <dbReference type="NCBI Taxonomy" id="4460"/>
    <lineage>
        <taxon>Eukaryota</taxon>
        <taxon>Viridiplantae</taxon>
        <taxon>Streptophyta</taxon>
        <taxon>Embryophyta</taxon>
        <taxon>Tracheophyta</taxon>
        <taxon>Spermatophyta</taxon>
        <taxon>Magnoliopsida</taxon>
        <taxon>Liliopsida</taxon>
        <taxon>Araceae</taxon>
        <taxon>Aroideae</taxon>
        <taxon>Colocasieae</taxon>
        <taxon>Colocasia</taxon>
    </lineage>
</organism>
<evidence type="ECO:0000256" key="3">
    <source>
        <dbReference type="PROSITE-ProRule" id="PRU00221"/>
    </source>
</evidence>
<reference evidence="6" key="1">
    <citation type="submission" date="2017-07" db="EMBL/GenBank/DDBJ databases">
        <title>Taro Niue Genome Assembly and Annotation.</title>
        <authorList>
            <person name="Atibalentja N."/>
            <person name="Keating K."/>
            <person name="Fields C.J."/>
        </authorList>
    </citation>
    <scope>NUCLEOTIDE SEQUENCE</scope>
    <source>
        <strain evidence="6">Niue_2</strain>
        <tissue evidence="6">Leaf</tissue>
    </source>
</reference>
<evidence type="ECO:0000256" key="1">
    <source>
        <dbReference type="ARBA" id="ARBA00022574"/>
    </source>
</evidence>
<dbReference type="PANTHER" id="PTHR14221">
    <property type="entry name" value="WD REPEAT DOMAIN 44"/>
    <property type="match status" value="1"/>
</dbReference>
<dbReference type="InterPro" id="IPR001680">
    <property type="entry name" value="WD40_rpt"/>
</dbReference>
<name>A0A843VP10_COLES</name>